<dbReference type="EMBL" id="OB665989">
    <property type="protein sequence ID" value="CAD7233295.1"/>
    <property type="molecule type" value="Genomic_DNA"/>
</dbReference>
<feature type="region of interest" description="Disordered" evidence="1">
    <location>
        <begin position="47"/>
        <end position="79"/>
    </location>
</feature>
<reference evidence="2" key="1">
    <citation type="submission" date="2020-11" db="EMBL/GenBank/DDBJ databases">
        <authorList>
            <person name="Tran Van P."/>
        </authorList>
    </citation>
    <scope>NUCLEOTIDE SEQUENCE</scope>
</reference>
<organism evidence="2">
    <name type="scientific">Cyprideis torosa</name>
    <dbReference type="NCBI Taxonomy" id="163714"/>
    <lineage>
        <taxon>Eukaryota</taxon>
        <taxon>Metazoa</taxon>
        <taxon>Ecdysozoa</taxon>
        <taxon>Arthropoda</taxon>
        <taxon>Crustacea</taxon>
        <taxon>Oligostraca</taxon>
        <taxon>Ostracoda</taxon>
        <taxon>Podocopa</taxon>
        <taxon>Podocopida</taxon>
        <taxon>Cytherocopina</taxon>
        <taxon>Cytheroidea</taxon>
        <taxon>Cytherideidae</taxon>
        <taxon>Cyprideis</taxon>
    </lineage>
</organism>
<feature type="compositionally biased region" description="Basic and acidic residues" evidence="1">
    <location>
        <begin position="49"/>
        <end position="60"/>
    </location>
</feature>
<dbReference type="AlphaFoldDB" id="A0A7R8WQT9"/>
<evidence type="ECO:0000256" key="1">
    <source>
        <dbReference type="SAM" id="MobiDB-lite"/>
    </source>
</evidence>
<gene>
    <name evidence="2" type="ORF">CTOB1V02_LOCUS11118</name>
</gene>
<name>A0A7R8WQT9_9CRUS</name>
<proteinExistence type="predicted"/>
<evidence type="ECO:0000313" key="2">
    <source>
        <dbReference type="EMBL" id="CAD7233295.1"/>
    </source>
</evidence>
<sequence>MFHFQEFFLQIIGDEVFFDAERIPRGHKASAWLWGLVACDNASSTVCSEPRRKETRKRNDGVTGPLPCPGDRPSLVDRPSPADGLPLVRGLMDIATILQRTTVLTEIRLPNIKRKGLRSGEEGICREKRLVTPTASLNRPGKRVDLHHATCEAHPAKKARRTWNRVCMIFWTMTASVEYARRAAAHAAWPPPVLYAVAKRPIADMSFSIAWLTLALITAELSTF</sequence>
<protein>
    <submittedName>
        <fullName evidence="2">Uncharacterized protein</fullName>
    </submittedName>
</protein>
<accession>A0A7R8WQT9</accession>